<protein>
    <submittedName>
        <fullName evidence="1">Notoamide biosynthesis cluster protein O</fullName>
    </submittedName>
</protein>
<reference evidence="1" key="1">
    <citation type="submission" date="2022-06" db="EMBL/GenBank/DDBJ databases">
        <authorList>
            <person name="Legras J.-L."/>
            <person name="Devillers H."/>
            <person name="Grondin C."/>
        </authorList>
    </citation>
    <scope>NUCLEOTIDE SEQUENCE</scope>
    <source>
        <strain evidence="1">CLIB 1444</strain>
    </source>
</reference>
<organism evidence="1 2">
    <name type="scientific">[Candida] jaroonii</name>
    <dbReference type="NCBI Taxonomy" id="467808"/>
    <lineage>
        <taxon>Eukaryota</taxon>
        <taxon>Fungi</taxon>
        <taxon>Dikarya</taxon>
        <taxon>Ascomycota</taxon>
        <taxon>Saccharomycotina</taxon>
        <taxon>Pichiomycetes</taxon>
        <taxon>Debaryomycetaceae</taxon>
        <taxon>Yamadazyma</taxon>
    </lineage>
</organism>
<dbReference type="EMBL" id="CALSDN010000002">
    <property type="protein sequence ID" value="CAH6719273.1"/>
    <property type="molecule type" value="Genomic_DNA"/>
</dbReference>
<comment type="caution">
    <text evidence="1">The sequence shown here is derived from an EMBL/GenBank/DDBJ whole genome shotgun (WGS) entry which is preliminary data.</text>
</comment>
<keyword evidence="2" id="KW-1185">Reference proteome</keyword>
<evidence type="ECO:0000313" key="1">
    <source>
        <dbReference type="EMBL" id="CAH6719273.1"/>
    </source>
</evidence>
<proteinExistence type="predicted"/>
<sequence length="471" mass="51769">MVDFHYWYRASITQAFLAGIISFTQPGIWTALSNLGAGGLSSVTTAYIATSVSYGLMVVLSAPTAYLMNRFGIRFVVFVGCFGYIFYSAGLYLNSKTGAQWLIILGGFLCGVSSAPLWQAEALIALNYPEKHRRGLFIGIWQALNKLGSIIAGIIVTILNVNSDKSGKVSLNTYVVLIAIQATGPFLAYLVAPPEKVIRTDGTKVHDNRTNDTFMQSLKKFWNILTRKEILILAPLMLTNSWYKTWQGNYMVHNFSVRARSLNVLLSSACSAIGDLVGAWALDYPGVSNKVKARVSWVVFAALFSGYFIWAFISQGHIQANGITDIDWHGSSFFAASYVPFVIFKIPCELVFNWIWWVVGLYGYRPSEMSYVIAVIRGLESLGGVLSYVVGVVNKNDTTNLAISAGAFWIVLPFATYVAWTVPDAVAPEDIEDEEFGKVQIASDDSEAGIPEEKVKDSSVSLVKKVSDDSE</sequence>
<gene>
    <name evidence="1" type="ORF">CLIB1444_02S04764</name>
</gene>
<accession>A0ACA9Y2T3</accession>
<dbReference type="Proteomes" id="UP001152531">
    <property type="component" value="Unassembled WGS sequence"/>
</dbReference>
<evidence type="ECO:0000313" key="2">
    <source>
        <dbReference type="Proteomes" id="UP001152531"/>
    </source>
</evidence>
<name>A0ACA9Y2T3_9ASCO</name>